<sequence length="80" mass="8283">MALIACPECRQSVSDMAPACPRCGYPVAGSPRSARGVDGGVVGKAVGAIGGWLIVPWIARMVAMAMFCIVLTVMFLKGRG</sequence>
<evidence type="ECO:0000313" key="2">
    <source>
        <dbReference type="EMBL" id="MBJ6122708.1"/>
    </source>
</evidence>
<proteinExistence type="predicted"/>
<reference evidence="3" key="1">
    <citation type="submission" date="2020-12" db="EMBL/GenBank/DDBJ databases">
        <title>Hymenobacter sp.</title>
        <authorList>
            <person name="Kim M.K."/>
        </authorList>
    </citation>
    <scope>NUCLEOTIDE SEQUENCE [LARGE SCALE GENOMIC DNA]</scope>
    <source>
        <strain evidence="3">BT553</strain>
    </source>
</reference>
<evidence type="ECO:0008006" key="4">
    <source>
        <dbReference type="Google" id="ProtNLM"/>
    </source>
</evidence>
<evidence type="ECO:0000313" key="3">
    <source>
        <dbReference type="Proteomes" id="UP000640426"/>
    </source>
</evidence>
<keyword evidence="1" id="KW-1133">Transmembrane helix</keyword>
<keyword evidence="1" id="KW-0472">Membrane</keyword>
<dbReference type="EMBL" id="JAELXS010000007">
    <property type="protein sequence ID" value="MBJ6122708.1"/>
    <property type="molecule type" value="Genomic_DNA"/>
</dbReference>
<keyword evidence="3" id="KW-1185">Reference proteome</keyword>
<name>A0ABS0XRP1_9SPHN</name>
<feature type="transmembrane region" description="Helical" evidence="1">
    <location>
        <begin position="57"/>
        <end position="76"/>
    </location>
</feature>
<comment type="caution">
    <text evidence="2">The sequence shown here is derived from an EMBL/GenBank/DDBJ whole genome shotgun (WGS) entry which is preliminary data.</text>
</comment>
<protein>
    <recommendedName>
        <fullName evidence="4">Zinc ribbon domain-containing protein</fullName>
    </recommendedName>
</protein>
<accession>A0ABS0XRP1</accession>
<dbReference type="RefSeq" id="WP_199038715.1">
    <property type="nucleotide sequence ID" value="NZ_JAELXS010000007.1"/>
</dbReference>
<dbReference type="Proteomes" id="UP000640426">
    <property type="component" value="Unassembled WGS sequence"/>
</dbReference>
<keyword evidence="1" id="KW-0812">Transmembrane</keyword>
<organism evidence="2 3">
    <name type="scientific">Sphingomonas mollis</name>
    <dbReference type="NCBI Taxonomy" id="2795726"/>
    <lineage>
        <taxon>Bacteria</taxon>
        <taxon>Pseudomonadati</taxon>
        <taxon>Pseudomonadota</taxon>
        <taxon>Alphaproteobacteria</taxon>
        <taxon>Sphingomonadales</taxon>
        <taxon>Sphingomonadaceae</taxon>
        <taxon>Sphingomonas</taxon>
    </lineage>
</organism>
<evidence type="ECO:0000256" key="1">
    <source>
        <dbReference type="SAM" id="Phobius"/>
    </source>
</evidence>
<gene>
    <name evidence="2" type="ORF">JAO74_12990</name>
</gene>